<organism evidence="2 3">
    <name type="scientific">Pagothenia borchgrevinki</name>
    <name type="common">Bald rockcod</name>
    <name type="synonym">Trematomus borchgrevinki</name>
    <dbReference type="NCBI Taxonomy" id="8213"/>
    <lineage>
        <taxon>Eukaryota</taxon>
        <taxon>Metazoa</taxon>
        <taxon>Chordata</taxon>
        <taxon>Craniata</taxon>
        <taxon>Vertebrata</taxon>
        <taxon>Euteleostomi</taxon>
        <taxon>Actinopterygii</taxon>
        <taxon>Neopterygii</taxon>
        <taxon>Teleostei</taxon>
        <taxon>Neoteleostei</taxon>
        <taxon>Acanthomorphata</taxon>
        <taxon>Eupercaria</taxon>
        <taxon>Perciformes</taxon>
        <taxon>Notothenioidei</taxon>
        <taxon>Nototheniidae</taxon>
        <taxon>Pagothenia</taxon>
    </lineage>
</organism>
<evidence type="ECO:0000256" key="1">
    <source>
        <dbReference type="SAM" id="MobiDB-lite"/>
    </source>
</evidence>
<reference evidence="2 3" key="1">
    <citation type="journal article" date="2022" name="G3 (Bethesda)">
        <title>Evaluating Illumina-, Nanopore-, and PacBio-based genome assembly strategies with the bald notothen, Trematomus borchgrevinki.</title>
        <authorList>
            <person name="Rayamajhi N."/>
            <person name="Cheng C.C."/>
            <person name="Catchen J.M."/>
        </authorList>
    </citation>
    <scope>NUCLEOTIDE SEQUENCE [LARGE SCALE GENOMIC DNA]</scope>
    <source>
        <strain evidence="2">AGRC-2024</strain>
    </source>
</reference>
<feature type="region of interest" description="Disordered" evidence="1">
    <location>
        <begin position="31"/>
        <end position="108"/>
    </location>
</feature>
<protein>
    <submittedName>
        <fullName evidence="2">Uncharacterized protein</fullName>
    </submittedName>
</protein>
<dbReference type="AlphaFoldDB" id="A0ABD2FNL5"/>
<reference evidence="2 3" key="2">
    <citation type="journal article" date="2024" name="G3 (Bethesda)">
        <title>The genome of the cryopelagic Antarctic bald notothen, Trematomus borchgrevinki.</title>
        <authorList>
            <person name="Rayamajhi N."/>
            <person name="Rivera-Colon A.G."/>
            <person name="Minhas B.F."/>
            <person name="Cheng C.C."/>
            <person name="Catchen J.M."/>
        </authorList>
    </citation>
    <scope>NUCLEOTIDE SEQUENCE [LARGE SCALE GENOMIC DNA]</scope>
    <source>
        <strain evidence="2">AGRC-2024</strain>
    </source>
</reference>
<accession>A0ABD2FNL5</accession>
<name>A0ABD2FNL5_PAGBO</name>
<evidence type="ECO:0000313" key="3">
    <source>
        <dbReference type="Proteomes" id="UP001619887"/>
    </source>
</evidence>
<dbReference type="Proteomes" id="UP001619887">
    <property type="component" value="Unassembled WGS sequence"/>
</dbReference>
<proteinExistence type="predicted"/>
<evidence type="ECO:0000313" key="2">
    <source>
        <dbReference type="EMBL" id="KAL3043317.1"/>
    </source>
</evidence>
<sequence length="108" mass="11802">METHSNSSSASTGVLWPSTLQRDVFCSRGCPPRMQQRRLSSQDAAEEAVLPGCSGGGCPPRMQQRRLSSQDAAEEAVLPGCSRGGYPPRMQQRRLSSQDAARRHSRES</sequence>
<dbReference type="EMBL" id="JBIYXZ010002088">
    <property type="protein sequence ID" value="KAL3043317.1"/>
    <property type="molecule type" value="Genomic_DNA"/>
</dbReference>
<keyword evidence="3" id="KW-1185">Reference proteome</keyword>
<gene>
    <name evidence="2" type="ORF">OYC64_003227</name>
</gene>
<comment type="caution">
    <text evidence="2">The sequence shown here is derived from an EMBL/GenBank/DDBJ whole genome shotgun (WGS) entry which is preliminary data.</text>
</comment>